<evidence type="ECO:0000256" key="4">
    <source>
        <dbReference type="ARBA" id="ARBA00023136"/>
    </source>
</evidence>
<feature type="transmembrane region" description="Helical" evidence="5">
    <location>
        <begin position="221"/>
        <end position="239"/>
    </location>
</feature>
<evidence type="ECO:0000256" key="5">
    <source>
        <dbReference type="SAM" id="Phobius"/>
    </source>
</evidence>
<feature type="transmembrane region" description="Helical" evidence="5">
    <location>
        <begin position="158"/>
        <end position="181"/>
    </location>
</feature>
<evidence type="ECO:0000256" key="1">
    <source>
        <dbReference type="ARBA" id="ARBA00004141"/>
    </source>
</evidence>
<accession>A0A3A4A3L9</accession>
<evidence type="ECO:0000313" key="6">
    <source>
        <dbReference type="EMBL" id="RJL21445.1"/>
    </source>
</evidence>
<evidence type="ECO:0000313" key="7">
    <source>
        <dbReference type="Proteomes" id="UP000265768"/>
    </source>
</evidence>
<dbReference type="OrthoDB" id="3217869at2"/>
<dbReference type="Proteomes" id="UP000265768">
    <property type="component" value="Unassembled WGS sequence"/>
</dbReference>
<dbReference type="RefSeq" id="WP_119931355.1">
    <property type="nucleotide sequence ID" value="NZ_QZEY01000025.1"/>
</dbReference>
<keyword evidence="3 5" id="KW-1133">Transmembrane helix</keyword>
<comment type="caution">
    <text evidence="6">The sequence shown here is derived from an EMBL/GenBank/DDBJ whole genome shotgun (WGS) entry which is preliminary data.</text>
</comment>
<keyword evidence="7" id="KW-1185">Reference proteome</keyword>
<keyword evidence="2 5" id="KW-0812">Transmembrane</keyword>
<reference evidence="6 7" key="1">
    <citation type="submission" date="2018-09" db="EMBL/GenBank/DDBJ databases">
        <title>YIM 75507 draft genome.</title>
        <authorList>
            <person name="Tang S."/>
            <person name="Feng Y."/>
        </authorList>
    </citation>
    <scope>NUCLEOTIDE SEQUENCE [LARGE SCALE GENOMIC DNA]</scope>
    <source>
        <strain evidence="6 7">YIM 75507</strain>
    </source>
</reference>
<name>A0A3A4A3L9_9ACTN</name>
<dbReference type="EMBL" id="QZEY01000025">
    <property type="protein sequence ID" value="RJL21445.1"/>
    <property type="molecule type" value="Genomic_DNA"/>
</dbReference>
<dbReference type="PANTHER" id="PTHR43077:SF10">
    <property type="entry name" value="TRANSPORT PERMEASE PROTEIN"/>
    <property type="match status" value="1"/>
</dbReference>
<evidence type="ECO:0000256" key="2">
    <source>
        <dbReference type="ARBA" id="ARBA00022692"/>
    </source>
</evidence>
<dbReference type="AlphaFoldDB" id="A0A3A4A3L9"/>
<proteinExistence type="predicted"/>
<feature type="transmembrane region" description="Helical" evidence="5">
    <location>
        <begin position="246"/>
        <end position="267"/>
    </location>
</feature>
<dbReference type="InterPro" id="IPR051328">
    <property type="entry name" value="T7SS_ABC-Transporter"/>
</dbReference>
<organism evidence="6 7">
    <name type="scientific">Bailinhaonella thermotolerans</name>
    <dbReference type="NCBI Taxonomy" id="1070861"/>
    <lineage>
        <taxon>Bacteria</taxon>
        <taxon>Bacillati</taxon>
        <taxon>Actinomycetota</taxon>
        <taxon>Actinomycetes</taxon>
        <taxon>Streptosporangiales</taxon>
        <taxon>Streptosporangiaceae</taxon>
        <taxon>Bailinhaonella</taxon>
    </lineage>
</organism>
<evidence type="ECO:0000256" key="3">
    <source>
        <dbReference type="ARBA" id="ARBA00022989"/>
    </source>
</evidence>
<keyword evidence="4 5" id="KW-0472">Membrane</keyword>
<sequence length="344" mass="35147">MSRGRSLAAELRDAVRPRAVLLVAGVFVLQLGFILSYVGAFHSPSPHRIPVDVVAPPQVSRQLVDRLDNLPGHPVRAHAAPDEATARRRLLRRETDAVYVVNPRGTTDTLLAASAAGPAVTQVTAELANRIGAGQGRHVRVDDVLPPAPGDGRGLSSFYLVIGWMVGGYLAAAIIGVAASARPANPRRAAIRLGALAVYAIVSGLGGAVVVGPVLGALPGHFWQVAAIGALLVFAVAAATTALQVLLGLVGIGVAILFFVILGNPSAGGPYPASLLPPFWAGVGPALPPGAGTTAVRNTVYFAGHGTAGPLWVLAAYALGGVVVAVIGSALRRAGRPPRHRVSP</sequence>
<dbReference type="GO" id="GO:0016020">
    <property type="term" value="C:membrane"/>
    <property type="evidence" value="ECO:0007669"/>
    <property type="project" value="UniProtKB-SubCell"/>
</dbReference>
<protein>
    <submittedName>
        <fullName evidence="6">DUF3533 domain-containing protein</fullName>
    </submittedName>
</protein>
<dbReference type="PANTHER" id="PTHR43077">
    <property type="entry name" value="TRANSPORT PERMEASE YVFS-RELATED"/>
    <property type="match status" value="1"/>
</dbReference>
<feature type="transmembrane region" description="Helical" evidence="5">
    <location>
        <begin position="193"/>
        <end position="215"/>
    </location>
</feature>
<comment type="subcellular location">
    <subcellularLocation>
        <location evidence="1">Membrane</location>
        <topology evidence="1">Multi-pass membrane protein</topology>
    </subcellularLocation>
</comment>
<feature type="transmembrane region" description="Helical" evidence="5">
    <location>
        <begin position="20"/>
        <end position="40"/>
    </location>
</feature>
<gene>
    <name evidence="6" type="ORF">D5H75_37410</name>
</gene>
<feature type="transmembrane region" description="Helical" evidence="5">
    <location>
        <begin position="311"/>
        <end position="331"/>
    </location>
</feature>